<dbReference type="Pfam" id="PF00069">
    <property type="entry name" value="Pkinase"/>
    <property type="match status" value="1"/>
</dbReference>
<dbReference type="InterPro" id="IPR011009">
    <property type="entry name" value="Kinase-like_dom_sf"/>
</dbReference>
<evidence type="ECO:0000256" key="1">
    <source>
        <dbReference type="ARBA" id="ARBA00012513"/>
    </source>
</evidence>
<dbReference type="PANTHER" id="PTHR11042:SF166">
    <property type="entry name" value="EUKARYOTIC TRANSLATION INITIATION FACTOR 2-ALPHA KINASE 3"/>
    <property type="match status" value="1"/>
</dbReference>
<dbReference type="SMART" id="SM00220">
    <property type="entry name" value="S_TKc"/>
    <property type="match status" value="1"/>
</dbReference>
<dbReference type="EMBL" id="JAUPFM010000017">
    <property type="protein sequence ID" value="KAK2824094.1"/>
    <property type="molecule type" value="Genomic_DNA"/>
</dbReference>
<evidence type="ECO:0000256" key="4">
    <source>
        <dbReference type="ARBA" id="ARBA00022679"/>
    </source>
</evidence>
<dbReference type="InterPro" id="IPR008271">
    <property type="entry name" value="Ser/Thr_kinase_AS"/>
</dbReference>
<dbReference type="Gene3D" id="3.30.200.20">
    <property type="entry name" value="Phosphorylase Kinase, domain 1"/>
    <property type="match status" value="1"/>
</dbReference>
<keyword evidence="2" id="KW-0723">Serine/threonine-protein kinase</keyword>
<evidence type="ECO:0000256" key="9">
    <source>
        <dbReference type="PROSITE-ProRule" id="PRU00266"/>
    </source>
</evidence>
<evidence type="ECO:0000256" key="7">
    <source>
        <dbReference type="ARBA" id="ARBA00022840"/>
    </source>
</evidence>
<name>A0AA88S946_CHASR</name>
<comment type="caution">
    <text evidence="14">The sequence shown here is derived from an EMBL/GenBank/DDBJ whole genome shotgun (WGS) entry which is preliminary data.</text>
</comment>
<reference evidence="14" key="1">
    <citation type="submission" date="2023-07" db="EMBL/GenBank/DDBJ databases">
        <title>Chromosome-level Genome Assembly of Striped Snakehead (Channa striata).</title>
        <authorList>
            <person name="Liu H."/>
        </authorList>
    </citation>
    <scope>NUCLEOTIDE SEQUENCE</scope>
    <source>
        <strain evidence="14">Gz</strain>
        <tissue evidence="14">Muscle</tissue>
    </source>
</reference>
<evidence type="ECO:0000256" key="3">
    <source>
        <dbReference type="ARBA" id="ARBA00022553"/>
    </source>
</evidence>
<evidence type="ECO:0000256" key="11">
    <source>
        <dbReference type="SAM" id="MobiDB-lite"/>
    </source>
</evidence>
<keyword evidence="15" id="KW-1185">Reference proteome</keyword>
<dbReference type="GO" id="GO:0005524">
    <property type="term" value="F:ATP binding"/>
    <property type="evidence" value="ECO:0007669"/>
    <property type="project" value="UniProtKB-UniRule"/>
</dbReference>
<feature type="domain" description="Protein kinase" evidence="12">
    <location>
        <begin position="246"/>
        <end position="528"/>
    </location>
</feature>
<dbReference type="SUPFAM" id="SSF56112">
    <property type="entry name" value="Protein kinase-like (PK-like)"/>
    <property type="match status" value="1"/>
</dbReference>
<proteinExistence type="inferred from homology"/>
<keyword evidence="6" id="KW-0418">Kinase</keyword>
<dbReference type="GO" id="GO:0003723">
    <property type="term" value="F:RNA binding"/>
    <property type="evidence" value="ECO:0007669"/>
    <property type="project" value="UniProtKB-UniRule"/>
</dbReference>
<dbReference type="EC" id="2.7.11.1" evidence="1"/>
<dbReference type="Pfam" id="PF00035">
    <property type="entry name" value="dsrm"/>
    <property type="match status" value="1"/>
</dbReference>
<dbReference type="SUPFAM" id="SSF54768">
    <property type="entry name" value="dsRNA-binding domain-like"/>
    <property type="match status" value="1"/>
</dbReference>
<evidence type="ECO:0000256" key="6">
    <source>
        <dbReference type="ARBA" id="ARBA00022777"/>
    </source>
</evidence>
<dbReference type="PROSITE" id="PS50137">
    <property type="entry name" value="DS_RBD"/>
    <property type="match status" value="1"/>
</dbReference>
<dbReference type="Proteomes" id="UP001187415">
    <property type="component" value="Unassembled WGS sequence"/>
</dbReference>
<dbReference type="PROSITE" id="PS50011">
    <property type="entry name" value="PROTEIN_KINASE_DOM"/>
    <property type="match status" value="1"/>
</dbReference>
<evidence type="ECO:0000256" key="10">
    <source>
        <dbReference type="PROSITE-ProRule" id="PRU10141"/>
    </source>
</evidence>
<dbReference type="GO" id="GO:0005634">
    <property type="term" value="C:nucleus"/>
    <property type="evidence" value="ECO:0007669"/>
    <property type="project" value="TreeGrafter"/>
</dbReference>
<keyword evidence="4" id="KW-0808">Transferase</keyword>
<dbReference type="PROSITE" id="PS00108">
    <property type="entry name" value="PROTEIN_KINASE_ST"/>
    <property type="match status" value="1"/>
</dbReference>
<evidence type="ECO:0000256" key="8">
    <source>
        <dbReference type="ARBA" id="ARBA00037982"/>
    </source>
</evidence>
<dbReference type="Gene3D" id="1.10.510.10">
    <property type="entry name" value="Transferase(Phosphotransferase) domain 1"/>
    <property type="match status" value="1"/>
</dbReference>
<protein>
    <recommendedName>
        <fullName evidence="1">non-specific serine/threonine protein kinase</fullName>
        <ecNumber evidence="1">2.7.11.1</ecNumber>
    </recommendedName>
</protein>
<keyword evidence="3" id="KW-0597">Phosphoprotein</keyword>
<dbReference type="Gene3D" id="3.30.160.20">
    <property type="match status" value="1"/>
</dbReference>
<feature type="binding site" evidence="10">
    <location>
        <position position="275"/>
    </location>
    <ligand>
        <name>ATP</name>
        <dbReference type="ChEBI" id="CHEBI:30616"/>
    </ligand>
</feature>
<comment type="similarity">
    <text evidence="8">Belongs to the protein kinase superfamily. Ser/Thr protein kinase family. GCN2 subfamily.</text>
</comment>
<sequence length="541" mass="60853">MGKKNYVAKLQKHARRSGSDVRYETVSSQGEGCSKRFFVKAVINGQPFPTGEGINLQKAKQNAARSALRSLNEKENQRPVTEHVAKSPTESLCQKSVTTPSYVSLPSDVLVTALEASSLKTNNATLIVVGNKEYPADSWTAMIDAKDGAAKLQVHQEICVTKTSQVSFCSAVSEDGTEARLSTVLTRQEFHDGKSKSATSDSVVFISSSNHSKIQDIETPETMDTENSSSEVTLTQSEGLSKTSEFVFLNLIGKGGFGYVFKAKHKLLEKNYAIKIVPCTDKEKTLREAKALLDLEHRNIVRCNSCWLGPKEHEWDSSDDSGSSSPATRSSCAEYLYIQMTLYDPKTLKVWIDEINAQSVTKTRRQEGLIYAQQIVSGVEYIHSKNFIHRDLKPANIMFGENNELKIGDFGLVTVENDHNDENLMERTVNKGTPSYMAPEQKSKRNYDRKVDIFAFGLIYFELLWKFFTVLEKQKVWTDVRRQKFPEGFCFDFLEEHRIIKSMLSAKPEDRPEASQLVVNLDECKLILSCKDTVHRDCKTV</sequence>
<dbReference type="PANTHER" id="PTHR11042">
    <property type="entry name" value="EUKARYOTIC TRANSLATION INITIATION FACTOR 2-ALPHA KINASE EIF2-ALPHA KINASE -RELATED"/>
    <property type="match status" value="1"/>
</dbReference>
<keyword evidence="9" id="KW-0694">RNA-binding</keyword>
<dbReference type="InterPro" id="IPR000719">
    <property type="entry name" value="Prot_kinase_dom"/>
</dbReference>
<dbReference type="GO" id="GO:0005737">
    <property type="term" value="C:cytoplasm"/>
    <property type="evidence" value="ECO:0007669"/>
    <property type="project" value="TreeGrafter"/>
</dbReference>
<evidence type="ECO:0000259" key="13">
    <source>
        <dbReference type="PROSITE" id="PS50137"/>
    </source>
</evidence>
<dbReference type="InterPro" id="IPR017441">
    <property type="entry name" value="Protein_kinase_ATP_BS"/>
</dbReference>
<dbReference type="InterPro" id="IPR014720">
    <property type="entry name" value="dsRBD_dom"/>
</dbReference>
<dbReference type="SMART" id="SM00358">
    <property type="entry name" value="DSRM"/>
    <property type="match status" value="1"/>
</dbReference>
<feature type="domain" description="DRBM" evidence="13">
    <location>
        <begin position="5"/>
        <end position="73"/>
    </location>
</feature>
<keyword evidence="7 10" id="KW-0067">ATP-binding</keyword>
<evidence type="ECO:0000313" key="15">
    <source>
        <dbReference type="Proteomes" id="UP001187415"/>
    </source>
</evidence>
<dbReference type="InterPro" id="IPR050339">
    <property type="entry name" value="CC_SR_Kinase"/>
</dbReference>
<dbReference type="AlphaFoldDB" id="A0AA88S946"/>
<gene>
    <name evidence="14" type="ORF">Q5P01_021269</name>
</gene>
<evidence type="ECO:0000259" key="12">
    <source>
        <dbReference type="PROSITE" id="PS50011"/>
    </source>
</evidence>
<dbReference type="GO" id="GO:0004694">
    <property type="term" value="F:eukaryotic translation initiation factor 2alpha kinase activity"/>
    <property type="evidence" value="ECO:0007669"/>
    <property type="project" value="TreeGrafter"/>
</dbReference>
<feature type="compositionally biased region" description="Polar residues" evidence="11">
    <location>
        <begin position="225"/>
        <end position="236"/>
    </location>
</feature>
<feature type="region of interest" description="Disordered" evidence="11">
    <location>
        <begin position="215"/>
        <end position="236"/>
    </location>
</feature>
<evidence type="ECO:0000256" key="2">
    <source>
        <dbReference type="ARBA" id="ARBA00022527"/>
    </source>
</evidence>
<organism evidence="14 15">
    <name type="scientific">Channa striata</name>
    <name type="common">Snakehead murrel</name>
    <name type="synonym">Ophicephalus striatus</name>
    <dbReference type="NCBI Taxonomy" id="64152"/>
    <lineage>
        <taxon>Eukaryota</taxon>
        <taxon>Metazoa</taxon>
        <taxon>Chordata</taxon>
        <taxon>Craniata</taxon>
        <taxon>Vertebrata</taxon>
        <taxon>Euteleostomi</taxon>
        <taxon>Actinopterygii</taxon>
        <taxon>Neopterygii</taxon>
        <taxon>Teleostei</taxon>
        <taxon>Neoteleostei</taxon>
        <taxon>Acanthomorphata</taxon>
        <taxon>Anabantaria</taxon>
        <taxon>Anabantiformes</taxon>
        <taxon>Channoidei</taxon>
        <taxon>Channidae</taxon>
        <taxon>Channa</taxon>
    </lineage>
</organism>
<dbReference type="FunFam" id="1.10.510.10:FF:000251">
    <property type="entry name" value="eukaryotic translation initiation factor 2-alpha kinase 3"/>
    <property type="match status" value="1"/>
</dbReference>
<keyword evidence="5 10" id="KW-0547">Nucleotide-binding</keyword>
<dbReference type="PROSITE" id="PS00107">
    <property type="entry name" value="PROTEIN_KINASE_ATP"/>
    <property type="match status" value="1"/>
</dbReference>
<evidence type="ECO:0000256" key="5">
    <source>
        <dbReference type="ARBA" id="ARBA00022741"/>
    </source>
</evidence>
<evidence type="ECO:0000313" key="14">
    <source>
        <dbReference type="EMBL" id="KAK2824094.1"/>
    </source>
</evidence>
<accession>A0AA88S946</accession>